<dbReference type="EMBL" id="CADEPM010000008">
    <property type="protein sequence ID" value="CAB3409496.1"/>
    <property type="molecule type" value="Genomic_DNA"/>
</dbReference>
<reference evidence="2 3" key="1">
    <citation type="submission" date="2020-04" db="EMBL/GenBank/DDBJ databases">
        <authorList>
            <person name="Laetsch R D."/>
            <person name="Stevens L."/>
            <person name="Kumar S."/>
            <person name="Blaxter L. M."/>
        </authorList>
    </citation>
    <scope>NUCLEOTIDE SEQUENCE [LARGE SCALE GENOMIC DNA]</scope>
</reference>
<comment type="caution">
    <text evidence="2">The sequence shown here is derived from an EMBL/GenBank/DDBJ whole genome shotgun (WGS) entry which is preliminary data.</text>
</comment>
<protein>
    <submittedName>
        <fullName evidence="2">Uncharacterized protein</fullName>
    </submittedName>
</protein>
<evidence type="ECO:0000256" key="1">
    <source>
        <dbReference type="SAM" id="MobiDB-lite"/>
    </source>
</evidence>
<sequence>MSSSTKRRYGTYGRAITSPALLSTSVGWIRPEVKAQCDRLRMVATSATPPPPQQHEYAVPHIHTTSKPPADPKQRTRADRLRNRISERRTNTYMVPPPRSERDEQIDELMHKYLNKSRENVSTSRVSRQNSRAQELLNRKSRNTSPTIDTLMKRSLDGKSCNEARLSGSEIRIKWQVSSSEIKTTPSVKRFSVTIDPVRCFARVTCVVRCSAAAVLTSPGRPQSDPFNKRTIRILSC</sequence>
<feature type="region of interest" description="Disordered" evidence="1">
    <location>
        <begin position="117"/>
        <end position="136"/>
    </location>
</feature>
<proteinExistence type="predicted"/>
<accession>A0A8S1FB69</accession>
<keyword evidence="3" id="KW-1185">Reference proteome</keyword>
<dbReference type="Proteomes" id="UP000494206">
    <property type="component" value="Unassembled WGS sequence"/>
</dbReference>
<organism evidence="2 3">
    <name type="scientific">Caenorhabditis bovis</name>
    <dbReference type="NCBI Taxonomy" id="2654633"/>
    <lineage>
        <taxon>Eukaryota</taxon>
        <taxon>Metazoa</taxon>
        <taxon>Ecdysozoa</taxon>
        <taxon>Nematoda</taxon>
        <taxon>Chromadorea</taxon>
        <taxon>Rhabditida</taxon>
        <taxon>Rhabditina</taxon>
        <taxon>Rhabditomorpha</taxon>
        <taxon>Rhabditoidea</taxon>
        <taxon>Rhabditidae</taxon>
        <taxon>Peloderinae</taxon>
        <taxon>Caenorhabditis</taxon>
    </lineage>
</organism>
<name>A0A8S1FB69_9PELO</name>
<feature type="region of interest" description="Disordered" evidence="1">
    <location>
        <begin position="45"/>
        <end position="78"/>
    </location>
</feature>
<gene>
    <name evidence="2" type="ORF">CBOVIS_LOCUS11144</name>
</gene>
<dbReference type="AlphaFoldDB" id="A0A8S1FB69"/>
<evidence type="ECO:0000313" key="3">
    <source>
        <dbReference type="Proteomes" id="UP000494206"/>
    </source>
</evidence>
<evidence type="ECO:0000313" key="2">
    <source>
        <dbReference type="EMBL" id="CAB3409496.1"/>
    </source>
</evidence>
<dbReference type="OrthoDB" id="5786541at2759"/>
<feature type="compositionally biased region" description="Polar residues" evidence="1">
    <location>
        <begin position="120"/>
        <end position="133"/>
    </location>
</feature>